<proteinExistence type="predicted"/>
<dbReference type="SMART" id="SM00199">
    <property type="entry name" value="SCY"/>
    <property type="match status" value="1"/>
</dbReference>
<dbReference type="Gene3D" id="2.40.50.40">
    <property type="match status" value="1"/>
</dbReference>
<evidence type="ECO:0000256" key="2">
    <source>
        <dbReference type="ARBA" id="ARBA00022514"/>
    </source>
</evidence>
<evidence type="ECO:0000256" key="1">
    <source>
        <dbReference type="ARBA" id="ARBA00004613"/>
    </source>
</evidence>
<dbReference type="Proteomes" id="UP001476798">
    <property type="component" value="Unassembled WGS sequence"/>
</dbReference>
<evidence type="ECO:0000256" key="3">
    <source>
        <dbReference type="ARBA" id="ARBA00022525"/>
    </source>
</evidence>
<evidence type="ECO:0000313" key="8">
    <source>
        <dbReference type="Proteomes" id="UP001476798"/>
    </source>
</evidence>
<evidence type="ECO:0000313" key="7">
    <source>
        <dbReference type="EMBL" id="MEQ2180255.1"/>
    </source>
</evidence>
<dbReference type="InterPro" id="IPR001811">
    <property type="entry name" value="Chemokine_IL8-like_dom"/>
</dbReference>
<feature type="signal peptide" evidence="5">
    <location>
        <begin position="1"/>
        <end position="20"/>
    </location>
</feature>
<reference evidence="7 8" key="1">
    <citation type="submission" date="2021-06" db="EMBL/GenBank/DDBJ databases">
        <authorList>
            <person name="Palmer J.M."/>
        </authorList>
    </citation>
    <scope>NUCLEOTIDE SEQUENCE [LARGE SCALE GENOMIC DNA]</scope>
    <source>
        <strain evidence="7 8">GA_2019</strain>
        <tissue evidence="7">Muscle</tissue>
    </source>
</reference>
<dbReference type="Pfam" id="PF00048">
    <property type="entry name" value="IL8"/>
    <property type="match status" value="1"/>
</dbReference>
<name>A0ABV0P9Y1_9TELE</name>
<evidence type="ECO:0000256" key="5">
    <source>
        <dbReference type="SAM" id="SignalP"/>
    </source>
</evidence>
<feature type="domain" description="Chemokine interleukin-8-like" evidence="6">
    <location>
        <begin position="31"/>
        <end position="89"/>
    </location>
</feature>
<accession>A0ABV0P9Y1</accession>
<keyword evidence="8" id="KW-1185">Reference proteome</keyword>
<keyword evidence="3" id="KW-0964">Secreted</keyword>
<dbReference type="PANTHER" id="PTHR12015:SF183">
    <property type="entry name" value="C-C MOTIF CHEMOKINE 3"/>
    <property type="match status" value="1"/>
</dbReference>
<feature type="chain" id="PRO_5047261232" description="Chemokine interleukin-8-like domain-containing protein" evidence="5">
    <location>
        <begin position="21"/>
        <end position="99"/>
    </location>
</feature>
<dbReference type="EMBL" id="JAHRIO010067810">
    <property type="protein sequence ID" value="MEQ2180255.1"/>
    <property type="molecule type" value="Genomic_DNA"/>
</dbReference>
<evidence type="ECO:0000256" key="4">
    <source>
        <dbReference type="ARBA" id="ARBA00022729"/>
    </source>
</evidence>
<dbReference type="InterPro" id="IPR039809">
    <property type="entry name" value="Chemokine_b/g/d"/>
</dbReference>
<dbReference type="InterPro" id="IPR036048">
    <property type="entry name" value="Interleukin_8-like_sf"/>
</dbReference>
<keyword evidence="4 5" id="KW-0732">Signal</keyword>
<dbReference type="PANTHER" id="PTHR12015">
    <property type="entry name" value="SMALL INDUCIBLE CYTOKINE A"/>
    <property type="match status" value="1"/>
</dbReference>
<gene>
    <name evidence="7" type="ORF">GOODEAATRI_034018</name>
</gene>
<comment type="subcellular location">
    <subcellularLocation>
        <location evidence="1">Secreted</location>
    </subcellularLocation>
</comment>
<organism evidence="7 8">
    <name type="scientific">Goodea atripinnis</name>
    <dbReference type="NCBI Taxonomy" id="208336"/>
    <lineage>
        <taxon>Eukaryota</taxon>
        <taxon>Metazoa</taxon>
        <taxon>Chordata</taxon>
        <taxon>Craniata</taxon>
        <taxon>Vertebrata</taxon>
        <taxon>Euteleostomi</taxon>
        <taxon>Actinopterygii</taxon>
        <taxon>Neopterygii</taxon>
        <taxon>Teleostei</taxon>
        <taxon>Neoteleostei</taxon>
        <taxon>Acanthomorphata</taxon>
        <taxon>Ovalentaria</taxon>
        <taxon>Atherinomorphae</taxon>
        <taxon>Cyprinodontiformes</taxon>
        <taxon>Goodeidae</taxon>
        <taxon>Goodea</taxon>
    </lineage>
</organism>
<protein>
    <recommendedName>
        <fullName evidence="6">Chemokine interleukin-8-like domain-containing protein</fullName>
    </recommendedName>
</protein>
<keyword evidence="2" id="KW-0202">Cytokine</keyword>
<evidence type="ECO:0000259" key="6">
    <source>
        <dbReference type="SMART" id="SM00199"/>
    </source>
</evidence>
<sequence>MKTLCLSLGMLLLIACCCNATPQAQQYNTGPVECCLNFSSFVIPKKYVSEIEKTHHSCMLKGFIVKTVKGRSICFKESVPWVLEAYNQMQNPEGSGQQQ</sequence>
<dbReference type="PROSITE" id="PS51257">
    <property type="entry name" value="PROKAR_LIPOPROTEIN"/>
    <property type="match status" value="1"/>
</dbReference>
<dbReference type="SUPFAM" id="SSF54117">
    <property type="entry name" value="Interleukin 8-like chemokines"/>
    <property type="match status" value="1"/>
</dbReference>
<comment type="caution">
    <text evidence="7">The sequence shown here is derived from an EMBL/GenBank/DDBJ whole genome shotgun (WGS) entry which is preliminary data.</text>
</comment>